<sequence length="260" mass="29209">MSATTDTKPPAGAEQAGNPMTDRLTKTERERLWPNLRPRDAATLIVLDRTGPEPRVLMGKRHDSHKFMPGKFVFPGGRIEPGDRRMLAAGMLDDRTDAALSARVVRPTSSRNRALALAAIRETYEETGVMLGSADYGAPEIEIDGPWRAFVEAGVFPELDMLQFVARAITPPRRPKRFDTRFFAVDREMVAREEPGFVGPDSELTELVWVPLSQARGLDLPTITHVVLDELDIRLEAGFDPMLRVPFYYEKRGAFVREYV</sequence>
<organism evidence="9 11">
    <name type="scientific">Saliniramus fredricksonii</name>
    <dbReference type="NCBI Taxonomy" id="1653334"/>
    <lineage>
        <taxon>Bacteria</taxon>
        <taxon>Pseudomonadati</taxon>
        <taxon>Pseudomonadota</taxon>
        <taxon>Alphaproteobacteria</taxon>
        <taxon>Hyphomicrobiales</taxon>
        <taxon>Salinarimonadaceae</taxon>
        <taxon>Saliniramus</taxon>
    </lineage>
</organism>
<dbReference type="GO" id="GO:0016818">
    <property type="term" value="F:hydrolase activity, acting on acid anhydrides, in phosphorus-containing anhydrides"/>
    <property type="evidence" value="ECO:0007669"/>
    <property type="project" value="InterPro"/>
</dbReference>
<dbReference type="SUPFAM" id="SSF55811">
    <property type="entry name" value="Nudix"/>
    <property type="match status" value="1"/>
</dbReference>
<comment type="cofactor">
    <cofactor evidence="1">
        <name>Mn(2+)</name>
        <dbReference type="ChEBI" id="CHEBI:29035"/>
    </cofactor>
</comment>
<proteinExistence type="predicted"/>
<keyword evidence="12" id="KW-1185">Reference proteome</keyword>
<evidence type="ECO:0000256" key="4">
    <source>
        <dbReference type="ARBA" id="ARBA00022801"/>
    </source>
</evidence>
<evidence type="ECO:0000256" key="3">
    <source>
        <dbReference type="ARBA" id="ARBA00022723"/>
    </source>
</evidence>
<name>A0A0N8KF05_9HYPH</name>
<keyword evidence="6" id="KW-0464">Manganese</keyword>
<protein>
    <submittedName>
        <fullName evidence="9">NUDIX domain</fullName>
    </submittedName>
</protein>
<evidence type="ECO:0000259" key="8">
    <source>
        <dbReference type="PROSITE" id="PS51462"/>
    </source>
</evidence>
<keyword evidence="5" id="KW-0460">Magnesium</keyword>
<reference evidence="9 11" key="1">
    <citation type="submission" date="2015-09" db="EMBL/GenBank/DDBJ databases">
        <title>Identification and resolution of microdiversity through metagenomic sequencing of parallel consortia.</title>
        <authorList>
            <person name="Nelson W.C."/>
            <person name="Romine M.F."/>
            <person name="Lindemann S.R."/>
        </authorList>
    </citation>
    <scope>NUCLEOTIDE SEQUENCE [LARGE SCALE GENOMIC DNA]</scope>
    <source>
        <strain evidence="9">HL-109</strain>
    </source>
</reference>
<dbReference type="PANTHER" id="PTHR12318">
    <property type="entry name" value="TESTOSTERONE-REGULATED PROTEIN RP2"/>
    <property type="match status" value="1"/>
</dbReference>
<dbReference type="InterPro" id="IPR015797">
    <property type="entry name" value="NUDIX_hydrolase-like_dom_sf"/>
</dbReference>
<dbReference type="InterPro" id="IPR000086">
    <property type="entry name" value="NUDIX_hydrolase_dom"/>
</dbReference>
<evidence type="ECO:0000256" key="7">
    <source>
        <dbReference type="SAM" id="MobiDB-lite"/>
    </source>
</evidence>
<dbReference type="InterPro" id="IPR039121">
    <property type="entry name" value="NUDT19"/>
</dbReference>
<evidence type="ECO:0000313" key="12">
    <source>
        <dbReference type="Proteomes" id="UP000182800"/>
    </source>
</evidence>
<evidence type="ECO:0000256" key="2">
    <source>
        <dbReference type="ARBA" id="ARBA00001946"/>
    </source>
</evidence>
<gene>
    <name evidence="10" type="ORF">GA0071312_3536</name>
    <name evidence="9" type="ORF">HLUCCO17_01470</name>
</gene>
<comment type="caution">
    <text evidence="9">The sequence shown here is derived from an EMBL/GenBank/DDBJ whole genome shotgun (WGS) entry which is preliminary data.</text>
</comment>
<accession>A0A0N8KF05</accession>
<dbReference type="PANTHER" id="PTHR12318:SF0">
    <property type="entry name" value="ACYL-COENZYME A DIPHOSPHATASE NUDT19"/>
    <property type="match status" value="1"/>
</dbReference>
<keyword evidence="4" id="KW-0378">Hydrolase</keyword>
<reference evidence="10 12" key="2">
    <citation type="submission" date="2016-08" db="EMBL/GenBank/DDBJ databases">
        <authorList>
            <person name="Varghese N."/>
            <person name="Submissions Spin"/>
        </authorList>
    </citation>
    <scope>NUCLEOTIDE SEQUENCE [LARGE SCALE GENOMIC DNA]</scope>
    <source>
        <strain evidence="10 12">HL-109</strain>
    </source>
</reference>
<evidence type="ECO:0000256" key="1">
    <source>
        <dbReference type="ARBA" id="ARBA00001936"/>
    </source>
</evidence>
<evidence type="ECO:0000256" key="5">
    <source>
        <dbReference type="ARBA" id="ARBA00022842"/>
    </source>
</evidence>
<feature type="domain" description="Nudix hydrolase" evidence="8">
    <location>
        <begin position="38"/>
        <end position="232"/>
    </location>
</feature>
<dbReference type="AlphaFoldDB" id="A0A0N8KF05"/>
<feature type="region of interest" description="Disordered" evidence="7">
    <location>
        <begin position="1"/>
        <end position="31"/>
    </location>
</feature>
<dbReference type="Proteomes" id="UP000182800">
    <property type="component" value="Unassembled WGS sequence"/>
</dbReference>
<dbReference type="GO" id="GO:0046872">
    <property type="term" value="F:metal ion binding"/>
    <property type="evidence" value="ECO:0007669"/>
    <property type="project" value="UniProtKB-KW"/>
</dbReference>
<dbReference type="PATRIC" id="fig|1653334.4.peg.2055"/>
<keyword evidence="3" id="KW-0479">Metal-binding</keyword>
<dbReference type="PROSITE" id="PS51462">
    <property type="entry name" value="NUDIX"/>
    <property type="match status" value="1"/>
</dbReference>
<dbReference type="STRING" id="1653334.GA0071312_3536"/>
<evidence type="ECO:0000313" key="10">
    <source>
        <dbReference type="EMBL" id="SCC82531.1"/>
    </source>
</evidence>
<evidence type="ECO:0000256" key="6">
    <source>
        <dbReference type="ARBA" id="ARBA00023211"/>
    </source>
</evidence>
<dbReference type="Gene3D" id="3.90.79.10">
    <property type="entry name" value="Nucleoside Triphosphate Pyrophosphohydrolase"/>
    <property type="match status" value="1"/>
</dbReference>
<evidence type="ECO:0000313" key="11">
    <source>
        <dbReference type="Proteomes" id="UP000050497"/>
    </source>
</evidence>
<evidence type="ECO:0000313" key="9">
    <source>
        <dbReference type="EMBL" id="KPQ12794.1"/>
    </source>
</evidence>
<dbReference type="CDD" id="cd18870">
    <property type="entry name" value="NUDIX_AcylCoAdiphos_Nudt19"/>
    <property type="match status" value="1"/>
</dbReference>
<dbReference type="EMBL" id="LJSX01000001">
    <property type="protein sequence ID" value="KPQ12794.1"/>
    <property type="molecule type" value="Genomic_DNA"/>
</dbReference>
<comment type="cofactor">
    <cofactor evidence="2">
        <name>Mg(2+)</name>
        <dbReference type="ChEBI" id="CHEBI:18420"/>
    </cofactor>
</comment>
<dbReference type="EMBL" id="FMBM01000003">
    <property type="protein sequence ID" value="SCC82531.1"/>
    <property type="molecule type" value="Genomic_DNA"/>
</dbReference>
<dbReference type="Proteomes" id="UP000050497">
    <property type="component" value="Unassembled WGS sequence"/>
</dbReference>